<evidence type="ECO:0000313" key="1">
    <source>
        <dbReference type="EMBL" id="KOB74808.1"/>
    </source>
</evidence>
<keyword evidence="1" id="KW-0808">Transferase</keyword>
<dbReference type="GO" id="GO:0003964">
    <property type="term" value="F:RNA-directed DNA polymerase activity"/>
    <property type="evidence" value="ECO:0007669"/>
    <property type="project" value="UniProtKB-KW"/>
</dbReference>
<dbReference type="Proteomes" id="UP000037510">
    <property type="component" value="Unassembled WGS sequence"/>
</dbReference>
<keyword evidence="1" id="KW-0548">Nucleotidyltransferase</keyword>
<evidence type="ECO:0000313" key="2">
    <source>
        <dbReference type="Proteomes" id="UP000037510"/>
    </source>
</evidence>
<name>A0A0L7LGX0_OPEBR</name>
<dbReference type="EMBL" id="JTDY01001123">
    <property type="protein sequence ID" value="KOB74808.1"/>
    <property type="molecule type" value="Genomic_DNA"/>
</dbReference>
<sequence>MVLVIPPACGSSYLPADLMRTVVVPVVKDRTGDLGDRTNYRPITLATIIAKLNTQLDQYVT</sequence>
<organism evidence="1 2">
    <name type="scientific">Operophtera brumata</name>
    <name type="common">Winter moth</name>
    <name type="synonym">Phalaena brumata</name>
    <dbReference type="NCBI Taxonomy" id="104452"/>
    <lineage>
        <taxon>Eukaryota</taxon>
        <taxon>Metazoa</taxon>
        <taxon>Ecdysozoa</taxon>
        <taxon>Arthropoda</taxon>
        <taxon>Hexapoda</taxon>
        <taxon>Insecta</taxon>
        <taxon>Pterygota</taxon>
        <taxon>Neoptera</taxon>
        <taxon>Endopterygota</taxon>
        <taxon>Lepidoptera</taxon>
        <taxon>Glossata</taxon>
        <taxon>Ditrysia</taxon>
        <taxon>Geometroidea</taxon>
        <taxon>Geometridae</taxon>
        <taxon>Larentiinae</taxon>
        <taxon>Operophtera</taxon>
    </lineage>
</organism>
<gene>
    <name evidence="1" type="ORF">OBRU01_02063</name>
</gene>
<proteinExistence type="predicted"/>
<dbReference type="AlphaFoldDB" id="A0A0L7LGX0"/>
<protein>
    <submittedName>
        <fullName evidence="1">RNA-directed DNA polymerase from mobile element jockey</fullName>
    </submittedName>
</protein>
<accession>A0A0L7LGX0</accession>
<reference evidence="1 2" key="1">
    <citation type="journal article" date="2015" name="Genome Biol. Evol.">
        <title>The genome of winter moth (Operophtera brumata) provides a genomic perspective on sexual dimorphism and phenology.</title>
        <authorList>
            <person name="Derks M.F."/>
            <person name="Smit S."/>
            <person name="Salis L."/>
            <person name="Schijlen E."/>
            <person name="Bossers A."/>
            <person name="Mateman C."/>
            <person name="Pijl A.S."/>
            <person name="de Ridder D."/>
            <person name="Groenen M.A."/>
            <person name="Visser M.E."/>
            <person name="Megens H.J."/>
        </authorList>
    </citation>
    <scope>NUCLEOTIDE SEQUENCE [LARGE SCALE GENOMIC DNA]</scope>
    <source>
        <strain evidence="1">WM2013NL</strain>
        <tissue evidence="1">Head and thorax</tissue>
    </source>
</reference>
<keyword evidence="1" id="KW-0695">RNA-directed DNA polymerase</keyword>
<keyword evidence="2" id="KW-1185">Reference proteome</keyword>
<comment type="caution">
    <text evidence="1">The sequence shown here is derived from an EMBL/GenBank/DDBJ whole genome shotgun (WGS) entry which is preliminary data.</text>
</comment>